<proteinExistence type="predicted"/>
<dbReference type="AlphaFoldDB" id="A0A1M5JJL9"/>
<reference evidence="1 2" key="1">
    <citation type="submission" date="2016-11" db="EMBL/GenBank/DDBJ databases">
        <authorList>
            <person name="Jaros S."/>
            <person name="Januszkiewicz K."/>
            <person name="Wedrychowicz H."/>
        </authorList>
    </citation>
    <scope>NUCLEOTIDE SEQUENCE [LARGE SCALE GENOMIC DNA]</scope>
    <source>
        <strain evidence="1 2">DSM 24574</strain>
    </source>
</reference>
<evidence type="ECO:0000313" key="1">
    <source>
        <dbReference type="EMBL" id="SHG40786.1"/>
    </source>
</evidence>
<dbReference type="RefSeq" id="WP_073129840.1">
    <property type="nucleotide sequence ID" value="NZ_FQWQ01000001.1"/>
</dbReference>
<evidence type="ECO:0000313" key="2">
    <source>
        <dbReference type="Proteomes" id="UP000184212"/>
    </source>
</evidence>
<gene>
    <name evidence="1" type="ORF">SAMN04488109_0106</name>
</gene>
<organism evidence="1 2">
    <name type="scientific">Chryseolinea serpens</name>
    <dbReference type="NCBI Taxonomy" id="947013"/>
    <lineage>
        <taxon>Bacteria</taxon>
        <taxon>Pseudomonadati</taxon>
        <taxon>Bacteroidota</taxon>
        <taxon>Cytophagia</taxon>
        <taxon>Cytophagales</taxon>
        <taxon>Fulvivirgaceae</taxon>
        <taxon>Chryseolinea</taxon>
    </lineage>
</organism>
<sequence length="224" mass="25867">MKIELIVVTLLLCTASEIQKDDVVCAIELSVVKSKKFGQLAAVLGKIENRTNKKLYFDRMQYFTTDVLKQEGDKFVDFNEGWWSFEVINKDRDEIAAELRDVAPRVSVFDQSIGKFTDSLARAFYTEFVSDKRFVKSTKDSADVMNWVRMKFDRIAFLRPHQSSKDMTRINSLPPGSYKIINSYSDVNDKQVKTRLPHLKLPKILNGFERWSGTVSDTLYLNVK</sequence>
<protein>
    <submittedName>
        <fullName evidence="1">Uncharacterized protein</fullName>
    </submittedName>
</protein>
<keyword evidence="2" id="KW-1185">Reference proteome</keyword>
<name>A0A1M5JJL9_9BACT</name>
<dbReference type="Proteomes" id="UP000184212">
    <property type="component" value="Unassembled WGS sequence"/>
</dbReference>
<accession>A0A1M5JJL9</accession>
<dbReference type="EMBL" id="FQWQ01000001">
    <property type="protein sequence ID" value="SHG40786.1"/>
    <property type="molecule type" value="Genomic_DNA"/>
</dbReference>